<keyword evidence="3" id="KW-1185">Reference proteome</keyword>
<feature type="compositionally biased region" description="Low complexity" evidence="1">
    <location>
        <begin position="155"/>
        <end position="164"/>
    </location>
</feature>
<feature type="region of interest" description="Disordered" evidence="1">
    <location>
        <begin position="1"/>
        <end position="26"/>
    </location>
</feature>
<protein>
    <submittedName>
        <fullName evidence="2">Uncharacterized protein</fullName>
    </submittedName>
</protein>
<evidence type="ECO:0000313" key="3">
    <source>
        <dbReference type="Proteomes" id="UP000472269"/>
    </source>
</evidence>
<feature type="compositionally biased region" description="Pro residues" evidence="1">
    <location>
        <begin position="165"/>
        <end position="174"/>
    </location>
</feature>
<feature type="region of interest" description="Disordered" evidence="1">
    <location>
        <begin position="100"/>
        <end position="219"/>
    </location>
</feature>
<dbReference type="PANTHER" id="PTHR37871">
    <property type="entry name" value="PROLINE-RICH PROTEIN 22"/>
    <property type="match status" value="1"/>
</dbReference>
<dbReference type="Pfam" id="PF15776">
    <property type="entry name" value="PRR22"/>
    <property type="match status" value="1"/>
</dbReference>
<dbReference type="InterPro" id="IPR031535">
    <property type="entry name" value="PRR22"/>
</dbReference>
<evidence type="ECO:0000256" key="1">
    <source>
        <dbReference type="SAM" id="MobiDB-lite"/>
    </source>
</evidence>
<dbReference type="Ensembl" id="ENSACUT00000014675.1">
    <property type="protein sequence ID" value="ENSACUP00000013761.1"/>
    <property type="gene ID" value="ENSACUG00000009258.1"/>
</dbReference>
<dbReference type="AlphaFoldDB" id="A0A663MQ78"/>
<name>A0A663MQ78_ATHCN</name>
<dbReference type="PANTHER" id="PTHR37871:SF1">
    <property type="entry name" value="PROLINE-RICH PROTEIN 22"/>
    <property type="match status" value="1"/>
</dbReference>
<feature type="compositionally biased region" description="Low complexity" evidence="1">
    <location>
        <begin position="244"/>
        <end position="254"/>
    </location>
</feature>
<sequence>MFLEARLPSHPQYRSSPRGQRPGHELPTCLAQSRGVLGWGLARWVPPEGAPGSAQLPLPHTGMLMAPCGCCFDPRVYGYEWTTPSPGQAALWRGSRDRRLPAGLTDTAPSRKQHGAPGTSTDIAGPGGHGHTPQPGPKAFVLTTPASPPAGTGLAAKPFPASSPSRPPSPPAPLRSPASPQRRSKRAPNPPRNGQGGAAGQAGTLLPWPGCTLGSHETGTGANWKQNKITKSLHKAQSAWKLPVSSVPLSQPSSTAWAQHGPRRRREAAAAPQADPAGPWQLPWPRYGVVAI</sequence>
<dbReference type="Proteomes" id="UP000472269">
    <property type="component" value="Unplaced"/>
</dbReference>
<feature type="region of interest" description="Disordered" evidence="1">
    <location>
        <begin position="244"/>
        <end position="281"/>
    </location>
</feature>
<reference evidence="2" key="2">
    <citation type="submission" date="2025-09" db="UniProtKB">
        <authorList>
            <consortium name="Ensembl"/>
        </authorList>
    </citation>
    <scope>IDENTIFICATION</scope>
</reference>
<organism evidence="2 3">
    <name type="scientific">Athene cunicularia</name>
    <name type="common">Burrowing owl</name>
    <name type="synonym">Speotyto cunicularia</name>
    <dbReference type="NCBI Taxonomy" id="194338"/>
    <lineage>
        <taxon>Eukaryota</taxon>
        <taxon>Metazoa</taxon>
        <taxon>Chordata</taxon>
        <taxon>Craniata</taxon>
        <taxon>Vertebrata</taxon>
        <taxon>Euteleostomi</taxon>
        <taxon>Archelosauria</taxon>
        <taxon>Archosauria</taxon>
        <taxon>Dinosauria</taxon>
        <taxon>Saurischia</taxon>
        <taxon>Theropoda</taxon>
        <taxon>Coelurosauria</taxon>
        <taxon>Aves</taxon>
        <taxon>Neognathae</taxon>
        <taxon>Neoaves</taxon>
        <taxon>Telluraves</taxon>
        <taxon>Strigiformes</taxon>
        <taxon>Strigidae</taxon>
        <taxon>Athene</taxon>
    </lineage>
</organism>
<accession>A0A663MQ78</accession>
<evidence type="ECO:0000313" key="2">
    <source>
        <dbReference type="Ensembl" id="ENSACUP00000013761.1"/>
    </source>
</evidence>
<reference evidence="2" key="1">
    <citation type="submission" date="2025-08" db="UniProtKB">
        <authorList>
            <consortium name="Ensembl"/>
        </authorList>
    </citation>
    <scope>IDENTIFICATION</scope>
</reference>
<proteinExistence type="predicted"/>
<feature type="compositionally biased region" description="Low complexity" evidence="1">
    <location>
        <begin position="269"/>
        <end position="279"/>
    </location>
</feature>